<keyword evidence="3" id="KW-1185">Reference proteome</keyword>
<dbReference type="RefSeq" id="WP_169712787.1">
    <property type="nucleotide sequence ID" value="NZ_FNAC01000041.1"/>
</dbReference>
<dbReference type="Gene3D" id="2.70.70.10">
    <property type="entry name" value="Glucose Permease (Domain IIA)"/>
    <property type="match status" value="1"/>
</dbReference>
<organism evidence="2 3">
    <name type="scientific">Algoriphagus faecimaris</name>
    <dbReference type="NCBI Taxonomy" id="686796"/>
    <lineage>
        <taxon>Bacteria</taxon>
        <taxon>Pseudomonadati</taxon>
        <taxon>Bacteroidota</taxon>
        <taxon>Cytophagia</taxon>
        <taxon>Cytophagales</taxon>
        <taxon>Cyclobacteriaceae</taxon>
        <taxon>Algoriphagus</taxon>
    </lineage>
</organism>
<evidence type="ECO:0000313" key="2">
    <source>
        <dbReference type="EMBL" id="SDD61358.1"/>
    </source>
</evidence>
<feature type="chain" id="PRO_5011483509" evidence="1">
    <location>
        <begin position="19"/>
        <end position="296"/>
    </location>
</feature>
<feature type="signal peptide" evidence="1">
    <location>
        <begin position="1"/>
        <end position="18"/>
    </location>
</feature>
<dbReference type="AlphaFoldDB" id="A0A1G6W6D7"/>
<accession>A0A1G6W6D7</accession>
<dbReference type="EMBL" id="FNAC01000041">
    <property type="protein sequence ID" value="SDD61358.1"/>
    <property type="molecule type" value="Genomic_DNA"/>
</dbReference>
<keyword evidence="1" id="KW-0732">Signal</keyword>
<reference evidence="3" key="1">
    <citation type="submission" date="2016-10" db="EMBL/GenBank/DDBJ databases">
        <authorList>
            <person name="Varghese N."/>
            <person name="Submissions S."/>
        </authorList>
    </citation>
    <scope>NUCLEOTIDE SEQUENCE [LARGE SCALE GENOMIC DNA]</scope>
    <source>
        <strain evidence="3">DSM 23095</strain>
    </source>
</reference>
<dbReference type="Proteomes" id="UP000199060">
    <property type="component" value="Unassembled WGS sequence"/>
</dbReference>
<evidence type="ECO:0000313" key="3">
    <source>
        <dbReference type="Proteomes" id="UP000199060"/>
    </source>
</evidence>
<dbReference type="STRING" id="686796.SAMN04488104_104132"/>
<proteinExistence type="predicted"/>
<evidence type="ECO:0000256" key="1">
    <source>
        <dbReference type="SAM" id="SignalP"/>
    </source>
</evidence>
<dbReference type="InterPro" id="IPR011055">
    <property type="entry name" value="Dup_hybrid_motif"/>
</dbReference>
<sequence length="296" mass="33152">MRYLLGFIFMLSSISSFAQIEIETERDKDGNVIISAFNSSSVPYTLQFDFSRLQNLSAAGGGNPMGISNPGTSRVLTLKRVNSSQGTDFSYSYRYIKGNIYSKSKIDPLYLIPVKEGVAVRGVSMTHIENRLQPKEQNDMFVGVAFYLPEEVTIVAPRKGYISDMKMDYTAGKNDLDFARSENYIEIYHADGTLTQIKVLKAGSELVKIGQQVFPGDPLATSAGENYQNGRHVRVIPLRVSKDEEGKIHSEIYPIKFVLDGGYETIEKPVESTVIHPEEIITLEMTKKELKNRAKK</sequence>
<protein>
    <submittedName>
        <fullName evidence="2">Peptidase family M23</fullName>
    </submittedName>
</protein>
<gene>
    <name evidence="2" type="ORF">SAMN04488104_104132</name>
</gene>
<name>A0A1G6W6D7_9BACT</name>